<evidence type="ECO:0000313" key="2">
    <source>
        <dbReference type="Proteomes" id="UP000387223"/>
    </source>
</evidence>
<protein>
    <submittedName>
        <fullName evidence="1">Uncharacterized protein</fullName>
    </submittedName>
</protein>
<comment type="caution">
    <text evidence="1">The sequence shown here is derived from an EMBL/GenBank/DDBJ whole genome shotgun (WGS) entry which is preliminary data.</text>
</comment>
<gene>
    <name evidence="1" type="ORF">MSSD14B_28280</name>
</gene>
<dbReference type="Proteomes" id="UP000387223">
    <property type="component" value="Unassembled WGS sequence"/>
</dbReference>
<dbReference type="RefSeq" id="WP_136631130.1">
    <property type="nucleotide sequence ID" value="NZ_BGZI01000020.1"/>
</dbReference>
<dbReference type="AlphaFoldDB" id="A0A5M3Q3C5"/>
<reference evidence="1 2" key="1">
    <citation type="journal article" date="2019" name="J. Gen. Appl. Microbiol.">
        <title>Aerobic degradation of cis-dichloroethene by the marine bacterium Marinobacter salsuginis strain 5N-3.</title>
        <authorList>
            <person name="Inoue Y."/>
            <person name="Fukunaga Y."/>
            <person name="Katsumata H."/>
            <person name="Ohji S."/>
            <person name="Hosoyama A."/>
            <person name="Mori K."/>
            <person name="Ando K."/>
        </authorList>
    </citation>
    <scope>NUCLEOTIDE SEQUENCE [LARGE SCALE GENOMIC DNA]</scope>
    <source>
        <strain evidence="1 2">NBRC 109114</strain>
    </source>
</reference>
<accession>A0A5M3Q3C5</accession>
<sequence>MGSAFESREFKACDEQTLKGLVRGEIDQAGYESGHSYSGDWGDKHGFIVKPVVVTDLDEAFEWIDKHFPDKDDPLVAIKMLGEIRDRKTKSIENRRLKILERMNNHRLKLGQGNPMWGNKLPEGAKDYGEAHQMAREADILRQIIQRVATEKAQFKTCQSCQSKINKQYLTRHQCPVCGDEEILLTNTDKKRIEGIKAE</sequence>
<evidence type="ECO:0000313" key="1">
    <source>
        <dbReference type="EMBL" id="GBO89160.1"/>
    </source>
</evidence>
<name>A0A5M3Q3C5_9GAMM</name>
<organism evidence="1 2">
    <name type="scientific">Marinobacter salsuginis</name>
    <dbReference type="NCBI Taxonomy" id="418719"/>
    <lineage>
        <taxon>Bacteria</taxon>
        <taxon>Pseudomonadati</taxon>
        <taxon>Pseudomonadota</taxon>
        <taxon>Gammaproteobacteria</taxon>
        <taxon>Pseudomonadales</taxon>
        <taxon>Marinobacteraceae</taxon>
        <taxon>Marinobacter</taxon>
    </lineage>
</organism>
<dbReference type="EMBL" id="BGZI01000020">
    <property type="protein sequence ID" value="GBO89160.1"/>
    <property type="molecule type" value="Genomic_DNA"/>
</dbReference>
<proteinExistence type="predicted"/>